<dbReference type="FunFam" id="3.20.20.80:FF:000020">
    <property type="entry name" value="Beta-glucosidase 12"/>
    <property type="match status" value="1"/>
</dbReference>
<dbReference type="SUPFAM" id="SSF51445">
    <property type="entry name" value="(Trans)glycosidases"/>
    <property type="match status" value="1"/>
</dbReference>
<keyword evidence="2" id="KW-0378">Hydrolase</keyword>
<organism evidence="5">
    <name type="scientific">Populus alba</name>
    <name type="common">White poplar</name>
    <dbReference type="NCBI Taxonomy" id="43335"/>
    <lineage>
        <taxon>Eukaryota</taxon>
        <taxon>Viridiplantae</taxon>
        <taxon>Streptophyta</taxon>
        <taxon>Embryophyta</taxon>
        <taxon>Tracheophyta</taxon>
        <taxon>Spermatophyta</taxon>
        <taxon>Magnoliopsida</taxon>
        <taxon>eudicotyledons</taxon>
        <taxon>Gunneridae</taxon>
        <taxon>Pentapetalae</taxon>
        <taxon>rosids</taxon>
        <taxon>fabids</taxon>
        <taxon>Malpighiales</taxon>
        <taxon>Salicaceae</taxon>
        <taxon>Saliceae</taxon>
        <taxon>Populus</taxon>
    </lineage>
</organism>
<keyword evidence="3" id="KW-0326">Glycosidase</keyword>
<sequence length="542" mass="62229">MLLLVSSFASAKLVMPKNIMDLNVPFATNSFNRKSFPSDFIFGTASSSYQYEGDANESCRGQSIWDTFTQEFPERIADGSNGEMGIDFYHRYQSDLQTVKDMNMDSFRFSISWSRVIPSGKIRAGVNRDGIEFYNKLINATIAKGLQPFVTIFHWDTPQALEDMYGGFLSDNIVNDFRDFAELCFQEFGDRVKYWITINEPHKYSSDGYDSGQFAPGRCSKWVDEKYCKHGNSATEPYLVAHNLLLSHVAAADAYKKRYQASQNGKIGITLNARWYEPYSNSTDDYEAAKRTLDFMLGWFMNPLTYGDYPSSMRELVQDRLPKFSSLDSIILKGSLDFVGLNYYTAYYAANANSSDPDHRRYQTDCNSNITGERNGILIGPKAGAPWQYIYPEGIRYLLNHIKHKYQNPIIYITENGYSDFLGADVSEAKVLDDHPRIEFHFNHLRNVLQSIKDHGVQVKGYFAWSFADDFEFIDGYTIGFGLVQVNRSSGFSRKGKRSASWFSEFLADKWADPKSVMDEKVFDQHIWDYLYKLVLYICQKV</sequence>
<dbReference type="PANTHER" id="PTHR10353">
    <property type="entry name" value="GLYCOSYL HYDROLASE"/>
    <property type="match status" value="1"/>
</dbReference>
<comment type="caution">
    <text evidence="5">The sequence shown here is derived from an EMBL/GenBank/DDBJ whole genome shotgun (WGS) entry which is preliminary data.</text>
</comment>
<dbReference type="AlphaFoldDB" id="A0A4U5QSA8"/>
<dbReference type="InterPro" id="IPR017853">
    <property type="entry name" value="GH"/>
</dbReference>
<dbReference type="PRINTS" id="PR00131">
    <property type="entry name" value="GLHYDRLASE1"/>
</dbReference>
<proteinExistence type="inferred from homology"/>
<dbReference type="EMBL" id="RCHU01000122">
    <property type="protein sequence ID" value="TKS13882.1"/>
    <property type="molecule type" value="Genomic_DNA"/>
</dbReference>
<dbReference type="STRING" id="43335.A0A4U5QSA8"/>
<protein>
    <submittedName>
        <fullName evidence="5">Beta-glucosidase</fullName>
    </submittedName>
</protein>
<evidence type="ECO:0000313" key="5">
    <source>
        <dbReference type="EMBL" id="TKS13882.1"/>
    </source>
</evidence>
<gene>
    <name evidence="5" type="ORF">D5086_0000048790</name>
</gene>
<reference evidence="5" key="1">
    <citation type="submission" date="2018-10" db="EMBL/GenBank/DDBJ databases">
        <title>Population genomic analysis revealed the cold adaptation of white poplar.</title>
        <authorList>
            <person name="Liu Y.-J."/>
        </authorList>
    </citation>
    <scope>NUCLEOTIDE SEQUENCE [LARGE SCALE GENOMIC DNA]</scope>
    <source>
        <strain evidence="5">PAL-ZL1</strain>
    </source>
</reference>
<dbReference type="PANTHER" id="PTHR10353:SF323">
    <property type="entry name" value="LINAMARASE"/>
    <property type="match status" value="1"/>
</dbReference>
<dbReference type="Gene3D" id="3.20.20.80">
    <property type="entry name" value="Glycosidases"/>
    <property type="match status" value="1"/>
</dbReference>
<dbReference type="GO" id="GO:0008422">
    <property type="term" value="F:beta-glucosidase activity"/>
    <property type="evidence" value="ECO:0007669"/>
    <property type="project" value="TreeGrafter"/>
</dbReference>
<dbReference type="Pfam" id="PF00232">
    <property type="entry name" value="Glyco_hydro_1"/>
    <property type="match status" value="1"/>
</dbReference>
<evidence type="ECO:0000256" key="4">
    <source>
        <dbReference type="RuleBase" id="RU003690"/>
    </source>
</evidence>
<evidence type="ECO:0000256" key="2">
    <source>
        <dbReference type="ARBA" id="ARBA00022801"/>
    </source>
</evidence>
<name>A0A4U5QSA8_POPAL</name>
<evidence type="ECO:0000256" key="1">
    <source>
        <dbReference type="ARBA" id="ARBA00010838"/>
    </source>
</evidence>
<dbReference type="GO" id="GO:0005975">
    <property type="term" value="P:carbohydrate metabolic process"/>
    <property type="evidence" value="ECO:0007669"/>
    <property type="project" value="InterPro"/>
</dbReference>
<accession>A0A4U5QSA8</accession>
<evidence type="ECO:0000256" key="3">
    <source>
        <dbReference type="ARBA" id="ARBA00023295"/>
    </source>
</evidence>
<comment type="similarity">
    <text evidence="1 4">Belongs to the glycosyl hydrolase 1 family.</text>
</comment>
<dbReference type="InterPro" id="IPR001360">
    <property type="entry name" value="Glyco_hydro_1"/>
</dbReference>